<sequence>MLLFYQSTFPTTLMYSTKAPRIMAQDRQLLALQHGGAVRSDLIAIDSMHSPLRVMNSRDNQPIAYTAYGFGSGVKNLPLGFNGYLWYEVSKLYALGAGYRWLSTLMRFTSPDRVSPFGIGGINAYVYALNDPINRSDPGGNASLARFFGRKNNSYRGLKKIYGWGEDGDGLYKTTNNLFRKPKAVFFTHGQGETISIDGTNKKPAQLRDWMLAHNINPQDYRKITFLACNLGKTAFPQIFANDNTVVVRAASGTIDTTIWIPQEDGYLTKISMRIRRLPDDSSEDVYRLKTYYPQPNQAIR</sequence>
<evidence type="ECO:0000313" key="2">
    <source>
        <dbReference type="Proteomes" id="UP000077242"/>
    </source>
</evidence>
<dbReference type="AlphaFoldDB" id="A0AAP7FJJ1"/>
<dbReference type="InterPro" id="IPR022385">
    <property type="entry name" value="Rhs_assc_core"/>
</dbReference>
<proteinExistence type="predicted"/>
<reference evidence="2" key="1">
    <citation type="submission" date="2016-02" db="EMBL/GenBank/DDBJ databases">
        <title>Dietzia cinnamea strain CD11_5 genome sequencing and assembly.</title>
        <authorList>
            <person name="Kaur G."/>
            <person name="Nair G.R."/>
            <person name="Mayilraj S."/>
        </authorList>
    </citation>
    <scope>NUCLEOTIDE SEQUENCE [LARGE SCALE GENOMIC DNA]</scope>
    <source>
        <strain evidence="2">CD10_2</strain>
    </source>
</reference>
<dbReference type="NCBIfam" id="TIGR03696">
    <property type="entry name" value="Rhs_assc_core"/>
    <property type="match status" value="1"/>
</dbReference>
<accession>A0AAP7FJJ1</accession>
<gene>
    <name evidence="1" type="ORF">AYJ70_26410</name>
</gene>
<comment type="caution">
    <text evidence="1">The sequence shown here is derived from an EMBL/GenBank/DDBJ whole genome shotgun (WGS) entry which is preliminary data.</text>
</comment>
<protein>
    <recommendedName>
        <fullName evidence="3">RHS repeat-associated core domain-containing protein</fullName>
    </recommendedName>
</protein>
<evidence type="ECO:0000313" key="1">
    <source>
        <dbReference type="EMBL" id="OAH47587.1"/>
    </source>
</evidence>
<dbReference type="Proteomes" id="UP000077242">
    <property type="component" value="Unassembled WGS sequence"/>
</dbReference>
<dbReference type="Gene3D" id="2.180.10.10">
    <property type="entry name" value="RHS repeat-associated core"/>
    <property type="match status" value="1"/>
</dbReference>
<dbReference type="EMBL" id="LSTU01000046">
    <property type="protein sequence ID" value="OAH47587.1"/>
    <property type="molecule type" value="Genomic_DNA"/>
</dbReference>
<organism evidence="1 2">
    <name type="scientific">Pseudomonas monteilii</name>
    <dbReference type="NCBI Taxonomy" id="76759"/>
    <lineage>
        <taxon>Bacteria</taxon>
        <taxon>Pseudomonadati</taxon>
        <taxon>Pseudomonadota</taxon>
        <taxon>Gammaproteobacteria</taxon>
        <taxon>Pseudomonadales</taxon>
        <taxon>Pseudomonadaceae</taxon>
        <taxon>Pseudomonas</taxon>
    </lineage>
</organism>
<evidence type="ECO:0008006" key="3">
    <source>
        <dbReference type="Google" id="ProtNLM"/>
    </source>
</evidence>
<name>A0AAP7FJJ1_9PSED</name>